<dbReference type="Proteomes" id="UP000005877">
    <property type="component" value="Chromosome"/>
</dbReference>
<dbReference type="KEGG" id="mhi:Mhar_1167"/>
<evidence type="ECO:0000256" key="1">
    <source>
        <dbReference type="SAM" id="MobiDB-lite"/>
    </source>
</evidence>
<dbReference type="PANTHER" id="PTHR40069">
    <property type="entry name" value="YWBE PROTEIN"/>
    <property type="match status" value="1"/>
</dbReference>
<evidence type="ECO:0008006" key="4">
    <source>
        <dbReference type="Google" id="ProtNLM"/>
    </source>
</evidence>
<dbReference type="EMBL" id="CP003117">
    <property type="protein sequence ID" value="AET64535.1"/>
    <property type="molecule type" value="Genomic_DNA"/>
</dbReference>
<keyword evidence="3" id="KW-1185">Reference proteome</keyword>
<dbReference type="AlphaFoldDB" id="G7WMX0"/>
<dbReference type="InterPro" id="IPR019240">
    <property type="entry name" value="DUF2196"/>
</dbReference>
<organism evidence="2 3">
    <name type="scientific">Methanothrix harundinacea (strain 6Ac)</name>
    <name type="common">Methanosaeta harundinacea</name>
    <dbReference type="NCBI Taxonomy" id="1110509"/>
    <lineage>
        <taxon>Archaea</taxon>
        <taxon>Methanobacteriati</taxon>
        <taxon>Methanobacteriota</taxon>
        <taxon>Stenosarchaea group</taxon>
        <taxon>Methanomicrobia</taxon>
        <taxon>Methanotrichales</taxon>
        <taxon>Methanotrichaceae</taxon>
        <taxon>Methanothrix</taxon>
    </lineage>
</organism>
<feature type="region of interest" description="Disordered" evidence="1">
    <location>
        <begin position="1"/>
        <end position="35"/>
    </location>
</feature>
<dbReference type="NCBIfam" id="TIGR03833">
    <property type="entry name" value="YwbE family protein"/>
    <property type="match status" value="1"/>
</dbReference>
<evidence type="ECO:0000313" key="3">
    <source>
        <dbReference type="Proteomes" id="UP000005877"/>
    </source>
</evidence>
<dbReference type="HOGENOM" id="CLU_182218_0_0_2"/>
<sequence length="90" mass="9794">MSLEARAGTEPKRSGTEAEAIGSRRSMDGKNRKDIKPGMKVEIILKRDQKTGKLTEGVVKEILTNSSFHPHGIKVRLADGQVGRVARIVG</sequence>
<reference evidence="2 3" key="1">
    <citation type="journal article" date="2012" name="PLoS ONE">
        <title>The genome characteristics and predicted function of methyl-group oxidation pathway in the obligate aceticlastic methanogens, Methanosaeta spp.</title>
        <authorList>
            <person name="Zhu J."/>
            <person name="Zheng H."/>
            <person name="Ai G."/>
            <person name="Zhang G."/>
            <person name="Liu D."/>
            <person name="Liu X."/>
            <person name="Dong X."/>
        </authorList>
    </citation>
    <scope>NUCLEOTIDE SEQUENCE [LARGE SCALE GENOMIC DNA]</scope>
    <source>
        <strain evidence="2 3">6Ac</strain>
    </source>
</reference>
<evidence type="ECO:0000313" key="2">
    <source>
        <dbReference type="EMBL" id="AET64535.1"/>
    </source>
</evidence>
<dbReference type="PATRIC" id="fig|1110509.7.peg.1294"/>
<dbReference type="Pfam" id="PF09962">
    <property type="entry name" value="DUF2196"/>
    <property type="match status" value="1"/>
</dbReference>
<protein>
    <recommendedName>
        <fullName evidence="4">YwbE family protein</fullName>
    </recommendedName>
</protein>
<proteinExistence type="predicted"/>
<name>G7WMX0_METH6</name>
<gene>
    <name evidence="2" type="ordered locus">Mhar_1167</name>
</gene>
<accession>G7WMX0</accession>
<feature type="compositionally biased region" description="Basic and acidic residues" evidence="1">
    <location>
        <begin position="25"/>
        <end position="35"/>
    </location>
</feature>
<dbReference type="PANTHER" id="PTHR40069:SF1">
    <property type="entry name" value="YWBE PROTEIN"/>
    <property type="match status" value="1"/>
</dbReference>
<dbReference type="STRING" id="1110509.Mhar_1167"/>
<feature type="compositionally biased region" description="Basic and acidic residues" evidence="1">
    <location>
        <begin position="7"/>
        <end position="16"/>
    </location>
</feature>